<sequence length="96" mass="11031">MNAASENKMLFHWLVICLIPLATIAYFTFNPAQTPAKHLTYGIILACECVFLFKYVLFKFLAAHLKGQPQAKRQFGWLFLPPVILTGYICHYFGLF</sequence>
<organism evidence="2 3">
    <name type="scientific">Neisseria canis</name>
    <dbReference type="NCBI Taxonomy" id="493"/>
    <lineage>
        <taxon>Bacteria</taxon>
        <taxon>Pseudomonadati</taxon>
        <taxon>Pseudomonadota</taxon>
        <taxon>Betaproteobacteria</taxon>
        <taxon>Neisseriales</taxon>
        <taxon>Neisseriaceae</taxon>
        <taxon>Neisseria</taxon>
    </lineage>
</organism>
<feature type="transmembrane region" description="Helical" evidence="1">
    <location>
        <begin position="75"/>
        <end position="94"/>
    </location>
</feature>
<dbReference type="RefSeq" id="WP_085415581.1">
    <property type="nucleotide sequence ID" value="NZ_CAUJPY010000001.1"/>
</dbReference>
<name>A0A3S4QUH7_9NEIS</name>
<evidence type="ECO:0000256" key="1">
    <source>
        <dbReference type="SAM" id="Phobius"/>
    </source>
</evidence>
<protein>
    <submittedName>
        <fullName evidence="2">Membrane protein</fullName>
    </submittedName>
</protein>
<feature type="transmembrane region" description="Helical" evidence="1">
    <location>
        <begin position="9"/>
        <end position="29"/>
    </location>
</feature>
<evidence type="ECO:0000313" key="2">
    <source>
        <dbReference type="EMBL" id="VEF01806.1"/>
    </source>
</evidence>
<gene>
    <name evidence="2" type="ORF">NCTC10296_01470</name>
</gene>
<feature type="transmembrane region" description="Helical" evidence="1">
    <location>
        <begin position="41"/>
        <end position="63"/>
    </location>
</feature>
<dbReference type="AlphaFoldDB" id="A0A3S4QUH7"/>
<reference evidence="2 3" key="1">
    <citation type="submission" date="2018-12" db="EMBL/GenBank/DDBJ databases">
        <authorList>
            <consortium name="Pathogen Informatics"/>
        </authorList>
    </citation>
    <scope>NUCLEOTIDE SEQUENCE [LARGE SCALE GENOMIC DNA]</scope>
    <source>
        <strain evidence="2 3">NCTC10296</strain>
    </source>
</reference>
<evidence type="ECO:0000313" key="3">
    <source>
        <dbReference type="Proteomes" id="UP000279284"/>
    </source>
</evidence>
<proteinExistence type="predicted"/>
<keyword evidence="1" id="KW-0472">Membrane</keyword>
<dbReference type="OrthoDB" id="8612279at2"/>
<keyword evidence="1" id="KW-0812">Transmembrane</keyword>
<dbReference type="STRING" id="493.BWD07_01355"/>
<dbReference type="KEGG" id="nci:NCTC10296_01470"/>
<accession>A0A3S4QUH7</accession>
<keyword evidence="3" id="KW-1185">Reference proteome</keyword>
<keyword evidence="1" id="KW-1133">Transmembrane helix</keyword>
<dbReference type="EMBL" id="LR134313">
    <property type="protein sequence ID" value="VEF01806.1"/>
    <property type="molecule type" value="Genomic_DNA"/>
</dbReference>
<dbReference type="Proteomes" id="UP000279284">
    <property type="component" value="Chromosome"/>
</dbReference>